<dbReference type="Proteomes" id="UP000282311">
    <property type="component" value="Unassembled WGS sequence"/>
</dbReference>
<dbReference type="PANTHER" id="PTHR10000">
    <property type="entry name" value="PHOSPHOSERINE PHOSPHATASE"/>
    <property type="match status" value="1"/>
</dbReference>
<dbReference type="Gene3D" id="3.40.50.1000">
    <property type="entry name" value="HAD superfamily/HAD-like"/>
    <property type="match status" value="1"/>
</dbReference>
<proteinExistence type="predicted"/>
<dbReference type="GO" id="GO:0000287">
    <property type="term" value="F:magnesium ion binding"/>
    <property type="evidence" value="ECO:0007669"/>
    <property type="project" value="TreeGrafter"/>
</dbReference>
<accession>A0A3B0CN47</accession>
<dbReference type="SFLD" id="SFLDG01140">
    <property type="entry name" value="C2.B:_Phosphomannomutase_and_P"/>
    <property type="match status" value="1"/>
</dbReference>
<dbReference type="InterPro" id="IPR023214">
    <property type="entry name" value="HAD_sf"/>
</dbReference>
<sequence>MSYKIVFFDIDGTLVDDRKQIPPGTVQAIRELQSRGVEAVIATGRAPYFFAPLLETLGIDSYVSLNGAYVVYKGEPVFSREIPQASVKAFVSHAARHRHSLVFESHSAFYTNNDSDPLMLESVTSLRVDLPGYDPEFWQKQPIYQMFLHCESAEEPLYERAVPGLKMIRWHEKAMDVMPDDRSKAQGIEALLAHVGVSPEAAVAFGDGLNDKEMLALVGLGIAMGNAHEELKPYADYITTHVEEDGIGNGLRYAGLID</sequence>
<dbReference type="Gene3D" id="3.30.1240.10">
    <property type="match status" value="1"/>
</dbReference>
<comment type="caution">
    <text evidence="1">The sequence shown here is derived from an EMBL/GenBank/DDBJ whole genome shotgun (WGS) entry which is preliminary data.</text>
</comment>
<dbReference type="GO" id="GO:0005829">
    <property type="term" value="C:cytosol"/>
    <property type="evidence" value="ECO:0007669"/>
    <property type="project" value="TreeGrafter"/>
</dbReference>
<dbReference type="AlphaFoldDB" id="A0A3B0CN47"/>
<dbReference type="RefSeq" id="WP_120746710.1">
    <property type="nucleotide sequence ID" value="NZ_RBAH01000004.1"/>
</dbReference>
<dbReference type="CDD" id="cd07517">
    <property type="entry name" value="HAD_HPP"/>
    <property type="match status" value="1"/>
</dbReference>
<dbReference type="GO" id="GO:0016791">
    <property type="term" value="F:phosphatase activity"/>
    <property type="evidence" value="ECO:0007669"/>
    <property type="project" value="TreeGrafter"/>
</dbReference>
<dbReference type="PANTHER" id="PTHR10000:SF25">
    <property type="entry name" value="PHOSPHATASE YKRA-RELATED"/>
    <property type="match status" value="1"/>
</dbReference>
<dbReference type="EMBL" id="RBAH01000004">
    <property type="protein sequence ID" value="RKN85689.1"/>
    <property type="molecule type" value="Genomic_DNA"/>
</dbReference>
<keyword evidence="1" id="KW-0378">Hydrolase</keyword>
<dbReference type="InterPro" id="IPR000150">
    <property type="entry name" value="Cof"/>
</dbReference>
<name>A0A3B0CN47_9BACL</name>
<dbReference type="SUPFAM" id="SSF56784">
    <property type="entry name" value="HAD-like"/>
    <property type="match status" value="1"/>
</dbReference>
<evidence type="ECO:0000313" key="1">
    <source>
        <dbReference type="EMBL" id="RKN85689.1"/>
    </source>
</evidence>
<dbReference type="SFLD" id="SFLDS00003">
    <property type="entry name" value="Haloacid_Dehalogenase"/>
    <property type="match status" value="1"/>
</dbReference>
<dbReference type="OrthoDB" id="9810101at2"/>
<dbReference type="NCBIfam" id="TIGR01484">
    <property type="entry name" value="HAD-SF-IIB"/>
    <property type="match status" value="1"/>
</dbReference>
<gene>
    <name evidence="1" type="ORF">D7M11_07080</name>
</gene>
<dbReference type="InterPro" id="IPR036412">
    <property type="entry name" value="HAD-like_sf"/>
</dbReference>
<organism evidence="1 2">
    <name type="scientific">Paenibacillus ginsengarvi</name>
    <dbReference type="NCBI Taxonomy" id="400777"/>
    <lineage>
        <taxon>Bacteria</taxon>
        <taxon>Bacillati</taxon>
        <taxon>Bacillota</taxon>
        <taxon>Bacilli</taxon>
        <taxon>Bacillales</taxon>
        <taxon>Paenibacillaceae</taxon>
        <taxon>Paenibacillus</taxon>
    </lineage>
</organism>
<dbReference type="Pfam" id="PF08282">
    <property type="entry name" value="Hydrolase_3"/>
    <property type="match status" value="1"/>
</dbReference>
<dbReference type="PROSITE" id="PS01229">
    <property type="entry name" value="COF_2"/>
    <property type="match status" value="1"/>
</dbReference>
<evidence type="ECO:0000313" key="2">
    <source>
        <dbReference type="Proteomes" id="UP000282311"/>
    </source>
</evidence>
<reference evidence="1 2" key="1">
    <citation type="journal article" date="2007" name="Int. J. Syst. Evol. Microbiol.">
        <title>Paenibacillus ginsengarvi sp. nov., isolated from soil from ginseng cultivation.</title>
        <authorList>
            <person name="Yoon M.H."/>
            <person name="Ten L.N."/>
            <person name="Im W.T."/>
        </authorList>
    </citation>
    <scope>NUCLEOTIDE SEQUENCE [LARGE SCALE GENOMIC DNA]</scope>
    <source>
        <strain evidence="1 2">KCTC 13059</strain>
    </source>
</reference>
<dbReference type="SFLD" id="SFLDG01144">
    <property type="entry name" value="C2.B.4:_PGP_Like"/>
    <property type="match status" value="1"/>
</dbReference>
<dbReference type="InterPro" id="IPR006379">
    <property type="entry name" value="HAD-SF_hydro_IIB"/>
</dbReference>
<keyword evidence="2" id="KW-1185">Reference proteome</keyword>
<dbReference type="NCBIfam" id="TIGR00099">
    <property type="entry name" value="Cof-subfamily"/>
    <property type="match status" value="1"/>
</dbReference>
<protein>
    <submittedName>
        <fullName evidence="1">Cof-type HAD-IIB family hydrolase</fullName>
    </submittedName>
</protein>